<feature type="non-terminal residue" evidence="1">
    <location>
        <position position="56"/>
    </location>
</feature>
<protein>
    <submittedName>
        <fullName evidence="1">Uncharacterized protein</fullName>
    </submittedName>
</protein>
<dbReference type="EMBL" id="LXQA010798307">
    <property type="protein sequence ID" value="MCI71544.1"/>
    <property type="molecule type" value="Genomic_DNA"/>
</dbReference>
<comment type="caution">
    <text evidence="1">The sequence shown here is derived from an EMBL/GenBank/DDBJ whole genome shotgun (WGS) entry which is preliminary data.</text>
</comment>
<name>A0A392UFS8_9FABA</name>
<dbReference type="AlphaFoldDB" id="A0A392UFS8"/>
<dbReference type="Proteomes" id="UP000265520">
    <property type="component" value="Unassembled WGS sequence"/>
</dbReference>
<accession>A0A392UFS8</accession>
<dbReference type="PANTHER" id="PTHR36749:SF1">
    <property type="entry name" value="F7O18.3 PROTEIN"/>
    <property type="match status" value="1"/>
</dbReference>
<organism evidence="1 2">
    <name type="scientific">Trifolium medium</name>
    <dbReference type="NCBI Taxonomy" id="97028"/>
    <lineage>
        <taxon>Eukaryota</taxon>
        <taxon>Viridiplantae</taxon>
        <taxon>Streptophyta</taxon>
        <taxon>Embryophyta</taxon>
        <taxon>Tracheophyta</taxon>
        <taxon>Spermatophyta</taxon>
        <taxon>Magnoliopsida</taxon>
        <taxon>eudicotyledons</taxon>
        <taxon>Gunneridae</taxon>
        <taxon>Pentapetalae</taxon>
        <taxon>rosids</taxon>
        <taxon>fabids</taxon>
        <taxon>Fabales</taxon>
        <taxon>Fabaceae</taxon>
        <taxon>Papilionoideae</taxon>
        <taxon>50 kb inversion clade</taxon>
        <taxon>NPAAA clade</taxon>
        <taxon>Hologalegina</taxon>
        <taxon>IRL clade</taxon>
        <taxon>Trifolieae</taxon>
        <taxon>Trifolium</taxon>
    </lineage>
</organism>
<evidence type="ECO:0000313" key="1">
    <source>
        <dbReference type="EMBL" id="MCI71544.1"/>
    </source>
</evidence>
<feature type="non-terminal residue" evidence="1">
    <location>
        <position position="1"/>
    </location>
</feature>
<reference evidence="1 2" key="1">
    <citation type="journal article" date="2018" name="Front. Plant Sci.">
        <title>Red Clover (Trifolium pratense) and Zigzag Clover (T. medium) - A Picture of Genomic Similarities and Differences.</title>
        <authorList>
            <person name="Dluhosova J."/>
            <person name="Istvanek J."/>
            <person name="Nedelnik J."/>
            <person name="Repkova J."/>
        </authorList>
    </citation>
    <scope>NUCLEOTIDE SEQUENCE [LARGE SCALE GENOMIC DNA]</scope>
    <source>
        <strain evidence="2">cv. 10/8</strain>
        <tissue evidence="1">Leaf</tissue>
    </source>
</reference>
<keyword evidence="2" id="KW-1185">Reference proteome</keyword>
<proteinExistence type="predicted"/>
<evidence type="ECO:0000313" key="2">
    <source>
        <dbReference type="Proteomes" id="UP000265520"/>
    </source>
</evidence>
<sequence>AKLAIQLIEAGSVKSGVSDYSFAILEAAMLSPVSCTDASVRADYHALFSAAQNSKE</sequence>
<dbReference type="PANTHER" id="PTHR36749">
    <property type="entry name" value="F7O18.3 PROTEIN"/>
    <property type="match status" value="1"/>
</dbReference>